<name>A0A6N2UN46_BACOV</name>
<evidence type="ECO:0000256" key="1">
    <source>
        <dbReference type="ARBA" id="ARBA00001966"/>
    </source>
</evidence>
<feature type="domain" description="Biotin and thiamin synthesis-associated" evidence="7">
    <location>
        <begin position="276"/>
        <end position="384"/>
    </location>
</feature>
<evidence type="ECO:0000313" key="8">
    <source>
        <dbReference type="EMBL" id="VYT19128.1"/>
    </source>
</evidence>
<dbReference type="SMART" id="SM00876">
    <property type="entry name" value="BATS"/>
    <property type="match status" value="1"/>
</dbReference>
<dbReference type="RefSeq" id="WP_004327106.1">
    <property type="nucleotide sequence ID" value="NZ_CACRTD010000031.1"/>
</dbReference>
<dbReference type="SFLD" id="SFLDF00319">
    <property type="entry name" value="Fe_hydrogenase_maturase_(HydG"/>
    <property type="match status" value="1"/>
</dbReference>
<evidence type="ECO:0000256" key="4">
    <source>
        <dbReference type="ARBA" id="ARBA00022723"/>
    </source>
</evidence>
<dbReference type="PANTHER" id="PTHR43583">
    <property type="entry name" value="2-IMINOACETATE SYNTHASE"/>
    <property type="match status" value="1"/>
</dbReference>
<accession>A0A6N2UN46</accession>
<protein>
    <submittedName>
        <fullName evidence="8">2-iminoacetate synthase</fullName>
        <ecNumber evidence="8">4.1.99.19</ecNumber>
    </submittedName>
</protein>
<dbReference type="SUPFAM" id="SSF102114">
    <property type="entry name" value="Radical SAM enzymes"/>
    <property type="match status" value="1"/>
</dbReference>
<dbReference type="PANTHER" id="PTHR43583:SF2">
    <property type="entry name" value="THIAZOLE BIOSYNTHESIS PROTEIN"/>
    <property type="match status" value="1"/>
</dbReference>
<evidence type="ECO:0000256" key="3">
    <source>
        <dbReference type="ARBA" id="ARBA00022691"/>
    </source>
</evidence>
<keyword evidence="4" id="KW-0479">Metal-binding</keyword>
<comment type="cofactor">
    <cofactor evidence="1">
        <name>[4Fe-4S] cluster</name>
        <dbReference type="ChEBI" id="CHEBI:49883"/>
    </cofactor>
</comment>
<dbReference type="InterPro" id="IPR024007">
    <property type="entry name" value="FeFe-hyd_mat_HydG"/>
</dbReference>
<dbReference type="SFLD" id="SFLDG01081">
    <property type="entry name" value="cleavage_of_the_Ca-Cb_bond_in"/>
    <property type="match status" value="1"/>
</dbReference>
<dbReference type="SFLD" id="SFLDG01060">
    <property type="entry name" value="BATS_domain_containing"/>
    <property type="match status" value="1"/>
</dbReference>
<dbReference type="SFLD" id="SFLDS00029">
    <property type="entry name" value="Radical_SAM"/>
    <property type="match status" value="1"/>
</dbReference>
<dbReference type="Pfam" id="PF04055">
    <property type="entry name" value="Radical_SAM"/>
    <property type="match status" value="1"/>
</dbReference>
<dbReference type="GO" id="GO:0051539">
    <property type="term" value="F:4 iron, 4 sulfur cluster binding"/>
    <property type="evidence" value="ECO:0007669"/>
    <property type="project" value="UniProtKB-KW"/>
</dbReference>
<dbReference type="InterPro" id="IPR007197">
    <property type="entry name" value="rSAM"/>
</dbReference>
<evidence type="ECO:0000256" key="6">
    <source>
        <dbReference type="ARBA" id="ARBA00023014"/>
    </source>
</evidence>
<keyword evidence="6" id="KW-0411">Iron-sulfur</keyword>
<dbReference type="NCBIfam" id="TIGR03955">
    <property type="entry name" value="rSAM_HydG"/>
    <property type="match status" value="1"/>
</dbReference>
<dbReference type="EC" id="4.1.99.19" evidence="8"/>
<dbReference type="InterPro" id="IPR010722">
    <property type="entry name" value="BATS_dom"/>
</dbReference>
<reference evidence="8" key="1">
    <citation type="submission" date="2019-11" db="EMBL/GenBank/DDBJ databases">
        <authorList>
            <person name="Feng L."/>
        </authorList>
    </citation>
    <scope>NUCLEOTIDE SEQUENCE</scope>
    <source>
        <strain evidence="8">BovatusLFYP28</strain>
    </source>
</reference>
<dbReference type="InterPro" id="IPR013785">
    <property type="entry name" value="Aldolase_TIM"/>
</dbReference>
<dbReference type="GO" id="GO:0036355">
    <property type="term" value="F:2-iminoacetate synthase activity"/>
    <property type="evidence" value="ECO:0007669"/>
    <property type="project" value="UniProtKB-EC"/>
</dbReference>
<keyword evidence="2" id="KW-0004">4Fe-4S</keyword>
<sequence>MIYQKDSSKAEEFIHHEEILDTLEYAQNNKDNRVLIEQLIEKAALCKGLTHREAAILLECNQPDLIERIFHLAKEIKQKFYGNRIVMFAPLYLSNYCVNGCVYCPYHAKNKTIVRKKLTQEEIRREVIALQDMGHKRLALEAGEHPSLNPIEYILESIQTIYSIKHKNGAIRRVNVNIAATTVENYRQLKEAGIGTYILFQETYHKNNYEALHPTGPKSNYAYHTEAMDRAMEGGIDDVGIGVLFGLNTYRYDFIGLLMHVEHLEAKFGVGPHTISVPRICSADDINAGDFPNSISDEIFSKIVAVIRIAVPYTGMIISTRESQESRKKVLELGISQISGGSRTSVGGYAETELPDHNSAQFDVSDTRTLDEVVNWLLELGYIPSFCTACYREGRTGDRFMSLVKSGQIANCCGPNALMTLKEYLEDYASEDTRQKGLELILKETDRIPNPKIREIAIRNLKAIAAGQRDFRF</sequence>
<dbReference type="CDD" id="cd01335">
    <property type="entry name" value="Radical_SAM"/>
    <property type="match status" value="1"/>
</dbReference>
<dbReference type="EMBL" id="CACRTD010000031">
    <property type="protein sequence ID" value="VYT19128.1"/>
    <property type="molecule type" value="Genomic_DNA"/>
</dbReference>
<keyword evidence="8" id="KW-0456">Lyase</keyword>
<keyword evidence="5" id="KW-0408">Iron</keyword>
<dbReference type="Pfam" id="PF06968">
    <property type="entry name" value="BATS"/>
    <property type="match status" value="1"/>
</dbReference>
<dbReference type="InterPro" id="IPR034428">
    <property type="entry name" value="ThiH/NoCL/HydG-like"/>
</dbReference>
<gene>
    <name evidence="8" type="primary">thiH_1</name>
    <name evidence="8" type="ORF">BOLFYP28_01759</name>
</gene>
<organism evidence="8">
    <name type="scientific">Bacteroides ovatus</name>
    <dbReference type="NCBI Taxonomy" id="28116"/>
    <lineage>
        <taxon>Bacteria</taxon>
        <taxon>Pseudomonadati</taxon>
        <taxon>Bacteroidota</taxon>
        <taxon>Bacteroidia</taxon>
        <taxon>Bacteroidales</taxon>
        <taxon>Bacteroidaceae</taxon>
        <taxon>Bacteroides</taxon>
    </lineage>
</organism>
<evidence type="ECO:0000256" key="5">
    <source>
        <dbReference type="ARBA" id="ARBA00023004"/>
    </source>
</evidence>
<evidence type="ECO:0000256" key="2">
    <source>
        <dbReference type="ARBA" id="ARBA00022485"/>
    </source>
</evidence>
<dbReference type="AlphaFoldDB" id="A0A6N2UN46"/>
<dbReference type="GO" id="GO:0046872">
    <property type="term" value="F:metal ion binding"/>
    <property type="evidence" value="ECO:0007669"/>
    <property type="project" value="UniProtKB-KW"/>
</dbReference>
<keyword evidence="3" id="KW-0949">S-adenosyl-L-methionine</keyword>
<evidence type="ECO:0000259" key="7">
    <source>
        <dbReference type="SMART" id="SM00876"/>
    </source>
</evidence>
<proteinExistence type="predicted"/>
<dbReference type="InterPro" id="IPR058240">
    <property type="entry name" value="rSAM_sf"/>
</dbReference>
<dbReference type="Gene3D" id="3.20.20.70">
    <property type="entry name" value="Aldolase class I"/>
    <property type="match status" value="1"/>
</dbReference>